<proteinExistence type="predicted"/>
<dbReference type="Proteomes" id="UP000502508">
    <property type="component" value="Chromosome"/>
</dbReference>
<gene>
    <name evidence="1" type="ORF">Pflav_024680</name>
</gene>
<protein>
    <recommendedName>
        <fullName evidence="3">RloB-like protein</fullName>
    </recommendedName>
</protein>
<dbReference type="InterPro" id="IPR025591">
    <property type="entry name" value="RloB"/>
</dbReference>
<name>A0A6F8XQM7_9ACTN</name>
<dbReference type="KEGG" id="pfla:Pflav_024680"/>
<dbReference type="RefSeq" id="WP_173036168.1">
    <property type="nucleotide sequence ID" value="NZ_AP022870.1"/>
</dbReference>
<keyword evidence="2" id="KW-1185">Reference proteome</keyword>
<reference evidence="1 2" key="1">
    <citation type="submission" date="2020-03" db="EMBL/GenBank/DDBJ databases">
        <title>Whole genome shotgun sequence of Phytohabitans flavus NBRC 107702.</title>
        <authorList>
            <person name="Komaki H."/>
            <person name="Tamura T."/>
        </authorList>
    </citation>
    <scope>NUCLEOTIDE SEQUENCE [LARGE SCALE GENOMIC DNA]</scope>
    <source>
        <strain evidence="1 2">NBRC 107702</strain>
    </source>
</reference>
<evidence type="ECO:0000313" key="1">
    <source>
        <dbReference type="EMBL" id="BCB76058.1"/>
    </source>
</evidence>
<evidence type="ECO:0008006" key="3">
    <source>
        <dbReference type="Google" id="ProtNLM"/>
    </source>
</evidence>
<reference evidence="1 2" key="2">
    <citation type="submission" date="2020-03" db="EMBL/GenBank/DDBJ databases">
        <authorList>
            <person name="Ichikawa N."/>
            <person name="Kimura A."/>
            <person name="Kitahashi Y."/>
            <person name="Uohara A."/>
        </authorList>
    </citation>
    <scope>NUCLEOTIDE SEQUENCE [LARGE SCALE GENOMIC DNA]</scope>
    <source>
        <strain evidence="1 2">NBRC 107702</strain>
    </source>
</reference>
<evidence type="ECO:0000313" key="2">
    <source>
        <dbReference type="Proteomes" id="UP000502508"/>
    </source>
</evidence>
<dbReference type="EMBL" id="AP022870">
    <property type="protein sequence ID" value="BCB76058.1"/>
    <property type="molecule type" value="Genomic_DNA"/>
</dbReference>
<sequence>MRRRDSSAARQAASQRRHTVLIYCGAVRTEPDYFDGLRKQIRGQTVTIKVRQQGVSPKQLVQAAAAYRDRKPGSFDEVWCVVDVDQFDIEAAVTEARRNDINLAVSNPCFELWLLLHHAECRAHCAGYEDVLVRLKKHVPGYDKARLDFADHVAGIGDATKRAKELGGDHTQNPSTGMWRLVEMVREQS</sequence>
<dbReference type="Pfam" id="PF13707">
    <property type="entry name" value="RloB"/>
    <property type="match status" value="1"/>
</dbReference>
<accession>A0A6F8XQM7</accession>
<dbReference type="AlphaFoldDB" id="A0A6F8XQM7"/>
<organism evidence="1 2">
    <name type="scientific">Phytohabitans flavus</name>
    <dbReference type="NCBI Taxonomy" id="1076124"/>
    <lineage>
        <taxon>Bacteria</taxon>
        <taxon>Bacillati</taxon>
        <taxon>Actinomycetota</taxon>
        <taxon>Actinomycetes</taxon>
        <taxon>Micromonosporales</taxon>
        <taxon>Micromonosporaceae</taxon>
    </lineage>
</organism>